<dbReference type="CDD" id="cd00118">
    <property type="entry name" value="LysM"/>
    <property type="match status" value="1"/>
</dbReference>
<dbReference type="SMART" id="SM00257">
    <property type="entry name" value="LysM"/>
    <property type="match status" value="1"/>
</dbReference>
<feature type="transmembrane region" description="Helical" evidence="2">
    <location>
        <begin position="12"/>
        <end position="32"/>
    </location>
</feature>
<dbReference type="PROSITE" id="PS51782">
    <property type="entry name" value="LYSM"/>
    <property type="match status" value="1"/>
</dbReference>
<dbReference type="RefSeq" id="WP_093924933.1">
    <property type="nucleotide sequence ID" value="NZ_FOMW01000013.1"/>
</dbReference>
<dbReference type="InterPro" id="IPR052196">
    <property type="entry name" value="Bact_Kbp"/>
</dbReference>
<evidence type="ECO:0000313" key="5">
    <source>
        <dbReference type="Proteomes" id="UP000198977"/>
    </source>
</evidence>
<dbReference type="InterPro" id="IPR018392">
    <property type="entry name" value="LysM"/>
</dbReference>
<name>A0A1I2ESK0_9RHOB</name>
<proteinExistence type="predicted"/>
<feature type="region of interest" description="Disordered" evidence="1">
    <location>
        <begin position="250"/>
        <end position="343"/>
    </location>
</feature>
<gene>
    <name evidence="4" type="ORF">SAMN04488523_11342</name>
</gene>
<accession>A0A1I2ESK0</accession>
<feature type="compositionally biased region" description="Polar residues" evidence="1">
    <location>
        <begin position="253"/>
        <end position="270"/>
    </location>
</feature>
<evidence type="ECO:0000256" key="2">
    <source>
        <dbReference type="SAM" id="Phobius"/>
    </source>
</evidence>
<dbReference type="EMBL" id="FOMW01000013">
    <property type="protein sequence ID" value="SFE95703.1"/>
    <property type="molecule type" value="Genomic_DNA"/>
</dbReference>
<sequence>MSKIWSGKAGTAGALAAGGFAAAVIVVALLYVNQRGSTPTTAAQTSPDSGTTVPASGAEISAAVRPVVAPEAGPIAIGEPKEATPSVQSQEVDTAVPTEDAQAASDPESRSTEAVPLTAAAPIAPAFDEVRREEDGLIVIAGRASPGATVTVLQDGRDIAVTSADGSGKFAALAMVPPDGQGHVLSLLQSLGNSKILSEDQIVLAPTEAPATVAEAATDPVPSSPSGEMTVDQAVAEAVLKVVEKAETAAQGAVSTATTADAQGPETSTTVAAGAADPAVPQPAPQPEIIASVQSGETPSAQDAEPEHSSETGAPAETENPETAEGNSASEPDTASAAASDAVETASTEVAVLKSTPEGVELLNVPKPEVMSSVALDTISYSDAGEVQLAGRAQPATSSIRIYLNNNAVVSLPVDEAGRWRGDLPEVDEGIYTLRVDEVSADGSVSSRVETPFKRESPEVLAAAAAGQDGAVKSITVQKGHTLWAIARDRYGDGMLYVRVFKANQSEIRNPDLIYPGQVFDLPK</sequence>
<dbReference type="STRING" id="74348.SAMN04488523_11342"/>
<keyword evidence="5" id="KW-1185">Reference proteome</keyword>
<dbReference type="Gene3D" id="3.10.350.10">
    <property type="entry name" value="LysM domain"/>
    <property type="match status" value="1"/>
</dbReference>
<dbReference type="Pfam" id="PF01476">
    <property type="entry name" value="LysM"/>
    <property type="match status" value="1"/>
</dbReference>
<feature type="domain" description="LysM" evidence="3">
    <location>
        <begin position="473"/>
        <end position="522"/>
    </location>
</feature>
<dbReference type="PANTHER" id="PTHR34700">
    <property type="entry name" value="POTASSIUM BINDING PROTEIN KBP"/>
    <property type="match status" value="1"/>
</dbReference>
<reference evidence="4 5" key="1">
    <citation type="submission" date="2016-10" db="EMBL/GenBank/DDBJ databases">
        <authorList>
            <person name="de Groot N.N."/>
        </authorList>
    </citation>
    <scope>NUCLEOTIDE SEQUENCE [LARGE SCALE GENOMIC DNA]</scope>
    <source>
        <strain evidence="4 5">DSM 11443</strain>
    </source>
</reference>
<keyword evidence="2" id="KW-0812">Transmembrane</keyword>
<feature type="compositionally biased region" description="Low complexity" evidence="1">
    <location>
        <begin position="311"/>
        <end position="343"/>
    </location>
</feature>
<keyword evidence="2" id="KW-0472">Membrane</keyword>
<evidence type="ECO:0000256" key="1">
    <source>
        <dbReference type="SAM" id="MobiDB-lite"/>
    </source>
</evidence>
<dbReference type="AlphaFoldDB" id="A0A1I2ESK0"/>
<feature type="region of interest" description="Disordered" evidence="1">
    <location>
        <begin position="76"/>
        <end position="115"/>
    </location>
</feature>
<dbReference type="PANTHER" id="PTHR34700:SF4">
    <property type="entry name" value="PHAGE-LIKE ELEMENT PBSX PROTEIN XKDP"/>
    <property type="match status" value="1"/>
</dbReference>
<feature type="compositionally biased region" description="Polar residues" evidence="1">
    <location>
        <begin position="292"/>
        <end position="301"/>
    </location>
</feature>
<keyword evidence="2" id="KW-1133">Transmembrane helix</keyword>
<organism evidence="4 5">
    <name type="scientific">Sulfitobacter brevis</name>
    <dbReference type="NCBI Taxonomy" id="74348"/>
    <lineage>
        <taxon>Bacteria</taxon>
        <taxon>Pseudomonadati</taxon>
        <taxon>Pseudomonadota</taxon>
        <taxon>Alphaproteobacteria</taxon>
        <taxon>Rhodobacterales</taxon>
        <taxon>Roseobacteraceae</taxon>
        <taxon>Sulfitobacter</taxon>
    </lineage>
</organism>
<evidence type="ECO:0000259" key="3">
    <source>
        <dbReference type="PROSITE" id="PS51782"/>
    </source>
</evidence>
<protein>
    <submittedName>
        <fullName evidence="4">Nucleoid-associated protein YgaU, contains BON and LysM domains</fullName>
    </submittedName>
</protein>
<dbReference type="Proteomes" id="UP000198977">
    <property type="component" value="Unassembled WGS sequence"/>
</dbReference>
<dbReference type="InterPro" id="IPR036779">
    <property type="entry name" value="LysM_dom_sf"/>
</dbReference>
<evidence type="ECO:0000313" key="4">
    <source>
        <dbReference type="EMBL" id="SFE95703.1"/>
    </source>
</evidence>